<dbReference type="PROSITE" id="PS50943">
    <property type="entry name" value="HTH_CROC1"/>
    <property type="match status" value="1"/>
</dbReference>
<organism evidence="3 4">
    <name type="scientific">Paenibacillus pasadenensis</name>
    <dbReference type="NCBI Taxonomy" id="217090"/>
    <lineage>
        <taxon>Bacteria</taxon>
        <taxon>Bacillati</taxon>
        <taxon>Bacillota</taxon>
        <taxon>Bacilli</taxon>
        <taxon>Bacillales</taxon>
        <taxon>Paenibacillaceae</taxon>
        <taxon>Paenibacillus</taxon>
    </lineage>
</organism>
<keyword evidence="1" id="KW-0238">DNA-binding</keyword>
<dbReference type="GO" id="GO:0003677">
    <property type="term" value="F:DNA binding"/>
    <property type="evidence" value="ECO:0007669"/>
    <property type="project" value="UniProtKB-KW"/>
</dbReference>
<comment type="caution">
    <text evidence="3">The sequence shown here is derived from an EMBL/GenBank/DDBJ whole genome shotgun (WGS) entry which is preliminary data.</text>
</comment>
<dbReference type="SMART" id="SM00530">
    <property type="entry name" value="HTH_XRE"/>
    <property type="match status" value="1"/>
</dbReference>
<dbReference type="RefSeq" id="WP_028599675.1">
    <property type="nucleotide sequence ID" value="NZ_BIMM01000031.1"/>
</dbReference>
<sequence length="113" mass="13200">MTMTMGDRLRELRLSKNLSQEEVSRHIGITRSAYSHYEINNRQPVYETLMKLAAFFEVSLDYMIGGDQNQSESQQLNKDTLDLIQTLNRMEPDKRKLYIDQMLKLLRKAESAG</sequence>
<feature type="domain" description="HTH cro/C1-type" evidence="2">
    <location>
        <begin position="9"/>
        <end position="63"/>
    </location>
</feature>
<gene>
    <name evidence="3" type="ORF">B8V81_4189</name>
</gene>
<keyword evidence="4" id="KW-1185">Reference proteome</keyword>
<dbReference type="InterPro" id="IPR010982">
    <property type="entry name" value="Lambda_DNA-bd_dom_sf"/>
</dbReference>
<reference evidence="3 4" key="1">
    <citation type="submission" date="2017-05" db="EMBL/GenBank/DDBJ databases">
        <title>Functional genome analysis of Paenibacillus pasadenensis strain R16: insights on endophytic life style and antifungal activity.</title>
        <authorList>
            <person name="Passera A."/>
            <person name="Marcolungo L."/>
            <person name="Casati P."/>
            <person name="Brasca M."/>
            <person name="Quaglino F."/>
            <person name="Delledonne M."/>
        </authorList>
    </citation>
    <scope>NUCLEOTIDE SEQUENCE [LARGE SCALE GENOMIC DNA]</scope>
    <source>
        <strain evidence="3 4">R16</strain>
    </source>
</reference>
<evidence type="ECO:0000313" key="4">
    <source>
        <dbReference type="Proteomes" id="UP000234789"/>
    </source>
</evidence>
<evidence type="ECO:0000259" key="2">
    <source>
        <dbReference type="PROSITE" id="PS50943"/>
    </source>
</evidence>
<protein>
    <submittedName>
        <fullName evidence="3">Transcriptional repressor of PBSX protein</fullName>
    </submittedName>
</protein>
<dbReference type="PANTHER" id="PTHR46558">
    <property type="entry name" value="TRACRIPTIONAL REGULATORY PROTEIN-RELATED-RELATED"/>
    <property type="match status" value="1"/>
</dbReference>
<dbReference type="InterPro" id="IPR001387">
    <property type="entry name" value="Cro/C1-type_HTH"/>
</dbReference>
<name>A0A2N5N5Z1_9BACL</name>
<dbReference type="PANTHER" id="PTHR46558:SF11">
    <property type="entry name" value="HTH-TYPE TRANSCRIPTIONAL REGULATOR XRE"/>
    <property type="match status" value="1"/>
</dbReference>
<dbReference type="Proteomes" id="UP000234789">
    <property type="component" value="Unassembled WGS sequence"/>
</dbReference>
<dbReference type="Gene3D" id="1.10.260.40">
    <property type="entry name" value="lambda repressor-like DNA-binding domains"/>
    <property type="match status" value="1"/>
</dbReference>
<accession>A0A2N5N5Z1</accession>
<dbReference type="EMBL" id="NFEZ01000004">
    <property type="protein sequence ID" value="PLT45758.1"/>
    <property type="molecule type" value="Genomic_DNA"/>
</dbReference>
<evidence type="ECO:0000256" key="1">
    <source>
        <dbReference type="ARBA" id="ARBA00023125"/>
    </source>
</evidence>
<proteinExistence type="predicted"/>
<dbReference type="SUPFAM" id="SSF47413">
    <property type="entry name" value="lambda repressor-like DNA-binding domains"/>
    <property type="match status" value="1"/>
</dbReference>
<evidence type="ECO:0000313" key="3">
    <source>
        <dbReference type="EMBL" id="PLT45758.1"/>
    </source>
</evidence>
<dbReference type="AlphaFoldDB" id="A0A2N5N5Z1"/>
<dbReference type="Pfam" id="PF01381">
    <property type="entry name" value="HTH_3"/>
    <property type="match status" value="1"/>
</dbReference>
<dbReference type="CDD" id="cd00093">
    <property type="entry name" value="HTH_XRE"/>
    <property type="match status" value="1"/>
</dbReference>